<dbReference type="AlphaFoldDB" id="A0A414RB03"/>
<keyword evidence="2 5" id="KW-0812">Transmembrane</keyword>
<organism evidence="7 8">
    <name type="scientific">Eubacterium ventriosum</name>
    <dbReference type="NCBI Taxonomy" id="39496"/>
    <lineage>
        <taxon>Bacteria</taxon>
        <taxon>Bacillati</taxon>
        <taxon>Bacillota</taxon>
        <taxon>Clostridia</taxon>
        <taxon>Eubacteriales</taxon>
        <taxon>Eubacteriaceae</taxon>
        <taxon>Eubacterium</taxon>
    </lineage>
</organism>
<evidence type="ECO:0000313" key="7">
    <source>
        <dbReference type="EMBL" id="RHF90223.1"/>
    </source>
</evidence>
<dbReference type="Pfam" id="PF04932">
    <property type="entry name" value="Wzy_C"/>
    <property type="match status" value="1"/>
</dbReference>
<comment type="subcellular location">
    <subcellularLocation>
        <location evidence="1">Membrane</location>
        <topology evidence="1">Multi-pass membrane protein</topology>
    </subcellularLocation>
</comment>
<feature type="transmembrane region" description="Helical" evidence="5">
    <location>
        <begin position="133"/>
        <end position="156"/>
    </location>
</feature>
<dbReference type="Proteomes" id="UP000286186">
    <property type="component" value="Unassembled WGS sequence"/>
</dbReference>
<feature type="transmembrane region" description="Helical" evidence="5">
    <location>
        <begin position="209"/>
        <end position="238"/>
    </location>
</feature>
<evidence type="ECO:0000256" key="3">
    <source>
        <dbReference type="ARBA" id="ARBA00022989"/>
    </source>
</evidence>
<feature type="transmembrane region" description="Helical" evidence="5">
    <location>
        <begin position="401"/>
        <end position="420"/>
    </location>
</feature>
<keyword evidence="3 5" id="KW-1133">Transmembrane helix</keyword>
<feature type="transmembrane region" description="Helical" evidence="5">
    <location>
        <begin position="370"/>
        <end position="389"/>
    </location>
</feature>
<feature type="transmembrane region" description="Helical" evidence="5">
    <location>
        <begin position="296"/>
        <end position="315"/>
    </location>
</feature>
<feature type="transmembrane region" description="Helical" evidence="5">
    <location>
        <begin position="250"/>
        <end position="275"/>
    </location>
</feature>
<feature type="transmembrane region" description="Helical" evidence="5">
    <location>
        <begin position="176"/>
        <end position="197"/>
    </location>
</feature>
<feature type="transmembrane region" description="Helical" evidence="5">
    <location>
        <begin position="75"/>
        <end position="93"/>
    </location>
</feature>
<feature type="transmembrane region" description="Helical" evidence="5">
    <location>
        <begin position="35"/>
        <end position="55"/>
    </location>
</feature>
<dbReference type="GO" id="GO:0016020">
    <property type="term" value="C:membrane"/>
    <property type="evidence" value="ECO:0007669"/>
    <property type="project" value="UniProtKB-SubCell"/>
</dbReference>
<dbReference type="EMBL" id="QRHR01000002">
    <property type="protein sequence ID" value="RHF90223.1"/>
    <property type="molecule type" value="Genomic_DNA"/>
</dbReference>
<sequence>MRGKLIKIRKSQIPYFISGIIIFTNRFNGTNINYSIKYIVAGIWALYYLAVVISVQNNATRKNKKYEQIKSHYNLMIAPFVAFCFYSMVIWAFREDVTIENYTRLFSTILYLALAWGYASCGYYLFGKKSIDVLFYAGVTSYTLGSIIPLIFNYGVREIGLYLISAITGVNTAASYMMEVHDLTFAMGLFFLYYIFVENKKERSHIKKILLSFILIVLGLKRIEILALAVAIVSYWVVLRKGKTMKGRSIFFFLVFSMLTVGYVYIIWSGALEILATRFGIDFMGRLSYYSYARKFYKFSPLFLGNGYTYFSRYWGSLYSSGFRIGGYGVAASIHSDILVMFIEIGFIGMLIWIYYCFKYKTVKLNRRNGTAVGEYYLLATIYMFILYLTDNTSTYFITQMIYYLIPLAMGNISTININLKRNGVEMRNER</sequence>
<feature type="transmembrane region" description="Helical" evidence="5">
    <location>
        <begin position="338"/>
        <end position="358"/>
    </location>
</feature>
<evidence type="ECO:0000259" key="6">
    <source>
        <dbReference type="Pfam" id="PF04932"/>
    </source>
</evidence>
<keyword evidence="4 5" id="KW-0472">Membrane</keyword>
<reference evidence="7 8" key="1">
    <citation type="submission" date="2018-08" db="EMBL/GenBank/DDBJ databases">
        <title>A genome reference for cultivated species of the human gut microbiota.</title>
        <authorList>
            <person name="Zou Y."/>
            <person name="Xue W."/>
            <person name="Luo G."/>
        </authorList>
    </citation>
    <scope>NUCLEOTIDE SEQUENCE [LARGE SCALE GENOMIC DNA]</scope>
    <source>
        <strain evidence="7 8">AM23-22</strain>
    </source>
</reference>
<accession>A0A414RB03</accession>
<evidence type="ECO:0000256" key="1">
    <source>
        <dbReference type="ARBA" id="ARBA00004141"/>
    </source>
</evidence>
<evidence type="ECO:0000256" key="4">
    <source>
        <dbReference type="ARBA" id="ARBA00023136"/>
    </source>
</evidence>
<keyword evidence="7" id="KW-0436">Ligase</keyword>
<gene>
    <name evidence="7" type="ORF">DW652_02755</name>
</gene>
<evidence type="ECO:0000256" key="5">
    <source>
        <dbReference type="SAM" id="Phobius"/>
    </source>
</evidence>
<dbReference type="RefSeq" id="WP_118231318.1">
    <property type="nucleotide sequence ID" value="NZ_CATWJF010000002.1"/>
</dbReference>
<feature type="transmembrane region" description="Helical" evidence="5">
    <location>
        <begin position="105"/>
        <end position="126"/>
    </location>
</feature>
<feature type="domain" description="O-antigen ligase-related" evidence="6">
    <location>
        <begin position="210"/>
        <end position="354"/>
    </location>
</feature>
<evidence type="ECO:0000313" key="8">
    <source>
        <dbReference type="Proteomes" id="UP000286186"/>
    </source>
</evidence>
<dbReference type="GO" id="GO:0016874">
    <property type="term" value="F:ligase activity"/>
    <property type="evidence" value="ECO:0007669"/>
    <property type="project" value="UniProtKB-KW"/>
</dbReference>
<comment type="caution">
    <text evidence="7">The sequence shown here is derived from an EMBL/GenBank/DDBJ whole genome shotgun (WGS) entry which is preliminary data.</text>
</comment>
<evidence type="ECO:0000256" key="2">
    <source>
        <dbReference type="ARBA" id="ARBA00022692"/>
    </source>
</evidence>
<proteinExistence type="predicted"/>
<name>A0A414RB03_9FIRM</name>
<dbReference type="InterPro" id="IPR007016">
    <property type="entry name" value="O-antigen_ligase-rel_domated"/>
</dbReference>
<protein>
    <submittedName>
        <fullName evidence="7">O-antigen ligase domain-containing protein</fullName>
    </submittedName>
</protein>